<dbReference type="InterPro" id="IPR000711">
    <property type="entry name" value="ATPase_OSCP/dsu"/>
</dbReference>
<evidence type="ECO:0000256" key="3">
    <source>
        <dbReference type="ARBA" id="ARBA00022781"/>
    </source>
</evidence>
<dbReference type="Gene3D" id="1.10.520.20">
    <property type="entry name" value="N-terminal domain of the delta subunit of the F1F0-ATP synthase"/>
    <property type="match status" value="1"/>
</dbReference>
<dbReference type="PRINTS" id="PR00125">
    <property type="entry name" value="ATPASEDELTA"/>
</dbReference>
<evidence type="ECO:0000256" key="4">
    <source>
        <dbReference type="ARBA" id="ARBA00023065"/>
    </source>
</evidence>
<comment type="subcellular location">
    <subcellularLocation>
        <location evidence="7">Cell membrane</location>
        <topology evidence="7">Peripheral membrane protein</topology>
    </subcellularLocation>
    <subcellularLocation>
        <location evidence="1">Membrane</location>
    </subcellularLocation>
</comment>
<name>G9WGL0_9LACO</name>
<dbReference type="AlphaFoldDB" id="G9WGL0"/>
<evidence type="ECO:0000256" key="6">
    <source>
        <dbReference type="ARBA" id="ARBA00023310"/>
    </source>
</evidence>
<dbReference type="STRING" id="336988.NT96_02465"/>
<dbReference type="NCBIfam" id="TIGR01145">
    <property type="entry name" value="ATP_synt_delta"/>
    <property type="match status" value="1"/>
</dbReference>
<sequence>MAFNENRIVSNYAQALYEVSKDQTAKVLSELQTIELVFEQNKKLAPTLDDVSVPNAQQEVFIKTLSKGTSHVTQNLLETLADNRHFSLLEEIVNQLEKLVNVSENQSLVLATTAVALTKSQVDKLSRIAQTKFNYEHVEIKNIIDPAIIGGVILTAGSKTIDGSIKNKLTQLNNQIKAAAGKEQ</sequence>
<keyword evidence="9" id="KW-1185">Reference proteome</keyword>
<dbReference type="InterPro" id="IPR026015">
    <property type="entry name" value="ATP_synth_OSCP/delta_N_sf"/>
</dbReference>
<comment type="function">
    <text evidence="7">This protein is part of the stalk that links CF(0) to CF(1). It either transmits conformational changes from CF(0) to CF(1) or is implicated in proton conduction.</text>
</comment>
<evidence type="ECO:0000256" key="1">
    <source>
        <dbReference type="ARBA" id="ARBA00004370"/>
    </source>
</evidence>
<dbReference type="eggNOG" id="COG0712">
    <property type="taxonomic scope" value="Bacteria"/>
</dbReference>
<keyword evidence="4 7" id="KW-0406">Ion transport</keyword>
<evidence type="ECO:0000256" key="2">
    <source>
        <dbReference type="ARBA" id="ARBA00022448"/>
    </source>
</evidence>
<dbReference type="GO" id="GO:0046933">
    <property type="term" value="F:proton-transporting ATP synthase activity, rotational mechanism"/>
    <property type="evidence" value="ECO:0007669"/>
    <property type="project" value="UniProtKB-UniRule"/>
</dbReference>
<dbReference type="Proteomes" id="UP000004959">
    <property type="component" value="Chromosome"/>
</dbReference>
<dbReference type="PATRIC" id="fig|1045004.4.peg.1736"/>
<comment type="caution">
    <text evidence="8">The sequence shown here is derived from an EMBL/GenBank/DDBJ whole genome shotgun (WGS) entry which is preliminary data.</text>
</comment>
<proteinExistence type="inferred from homology"/>
<dbReference type="HOGENOM" id="CLU_085114_4_1_9"/>
<gene>
    <name evidence="7" type="primary">atpH</name>
    <name evidence="8" type="ORF">OKIT_1764</name>
</gene>
<dbReference type="SUPFAM" id="SSF47928">
    <property type="entry name" value="N-terminal domain of the delta subunit of the F1F0-ATP synthase"/>
    <property type="match status" value="1"/>
</dbReference>
<comment type="similarity">
    <text evidence="7">Belongs to the ATPase delta chain family.</text>
</comment>
<dbReference type="HAMAP" id="MF_01416">
    <property type="entry name" value="ATP_synth_delta_bact"/>
    <property type="match status" value="1"/>
</dbReference>
<dbReference type="EMBL" id="AFVZ01000001">
    <property type="protein sequence ID" value="EHN59837.1"/>
    <property type="molecule type" value="Genomic_DNA"/>
</dbReference>
<dbReference type="OrthoDB" id="9786633at2"/>
<keyword evidence="5 7" id="KW-0472">Membrane</keyword>
<keyword evidence="7" id="KW-1003">Cell membrane</keyword>
<keyword evidence="3 7" id="KW-0375">Hydrogen ion transport</keyword>
<evidence type="ECO:0000313" key="8">
    <source>
        <dbReference type="EMBL" id="EHN59837.1"/>
    </source>
</evidence>
<accession>G9WGL0</accession>
<dbReference type="GO" id="GO:0005886">
    <property type="term" value="C:plasma membrane"/>
    <property type="evidence" value="ECO:0007669"/>
    <property type="project" value="UniProtKB-SubCell"/>
</dbReference>
<evidence type="ECO:0000256" key="7">
    <source>
        <dbReference type="HAMAP-Rule" id="MF_01416"/>
    </source>
</evidence>
<dbReference type="PANTHER" id="PTHR11910">
    <property type="entry name" value="ATP SYNTHASE DELTA CHAIN"/>
    <property type="match status" value="1"/>
</dbReference>
<keyword evidence="2 7" id="KW-0813">Transport</keyword>
<keyword evidence="6 7" id="KW-0066">ATP synthesis</keyword>
<organism evidence="8 9">
    <name type="scientific">Oenococcus kitaharae DSM 17330</name>
    <dbReference type="NCBI Taxonomy" id="1045004"/>
    <lineage>
        <taxon>Bacteria</taxon>
        <taxon>Bacillati</taxon>
        <taxon>Bacillota</taxon>
        <taxon>Bacilli</taxon>
        <taxon>Lactobacillales</taxon>
        <taxon>Lactobacillaceae</taxon>
        <taxon>Oenococcus</taxon>
    </lineage>
</organism>
<comment type="function">
    <text evidence="7">F(1)F(0) ATP synthase produces ATP from ADP in the presence of a proton or sodium gradient. F-type ATPases consist of two structural domains, F(1) containing the extramembraneous catalytic core and F(0) containing the membrane proton channel, linked together by a central stalk and a peripheral stalk. During catalysis, ATP synthesis in the catalytic domain of F(1) is coupled via a rotary mechanism of the central stalk subunits to proton translocation.</text>
</comment>
<reference evidence="8 9" key="1">
    <citation type="journal article" date="2012" name="PLoS ONE">
        <title>Functional divergence in the genus oenococcus as predicted by genome sequencing of the newly-described species, Oenococcus kitaharae.</title>
        <authorList>
            <person name="Borneman A.R."/>
            <person name="McCarthy J.M."/>
            <person name="Chambers P.J."/>
            <person name="Bartowsky E.J."/>
        </authorList>
    </citation>
    <scope>NUCLEOTIDE SEQUENCE [LARGE SCALE GENOMIC DNA]</scope>
    <source>
        <strain evidence="9">DSM17330</strain>
    </source>
</reference>
<evidence type="ECO:0000313" key="9">
    <source>
        <dbReference type="Proteomes" id="UP000004959"/>
    </source>
</evidence>
<evidence type="ECO:0000256" key="5">
    <source>
        <dbReference type="ARBA" id="ARBA00023136"/>
    </source>
</evidence>
<keyword evidence="7" id="KW-0139">CF(1)</keyword>
<protein>
    <recommendedName>
        <fullName evidence="7">ATP synthase subunit delta</fullName>
    </recommendedName>
    <alternativeName>
        <fullName evidence="7">ATP synthase F(1) sector subunit delta</fullName>
    </alternativeName>
    <alternativeName>
        <fullName evidence="7">F-type ATPase subunit delta</fullName>
        <shortName evidence="7">F-ATPase subunit delta</shortName>
    </alternativeName>
</protein>
<dbReference type="GO" id="GO:0045259">
    <property type="term" value="C:proton-transporting ATP synthase complex"/>
    <property type="evidence" value="ECO:0007669"/>
    <property type="project" value="UniProtKB-KW"/>
</dbReference>
<dbReference type="Pfam" id="PF00213">
    <property type="entry name" value="OSCP"/>
    <property type="match status" value="1"/>
</dbReference>
<dbReference type="RefSeq" id="WP_007747088.1">
    <property type="nucleotide sequence ID" value="NZ_CM001398.1"/>
</dbReference>